<dbReference type="AlphaFoldDB" id="A0A832R951"/>
<evidence type="ECO:0000313" key="10">
    <source>
        <dbReference type="EMBL" id="HHX99573.1"/>
    </source>
</evidence>
<accession>A0A832R951</accession>
<feature type="transmembrane region" description="Helical" evidence="8">
    <location>
        <begin position="16"/>
        <end position="38"/>
    </location>
</feature>
<keyword evidence="6 8" id="KW-1133">Transmembrane helix</keyword>
<reference evidence="10 11" key="1">
    <citation type="journal article" date="2020" name="Biotechnol. Biofuels">
        <title>New insights from the biogas microbiome by comprehensive genome-resolved metagenomics of nearly 1600 species originating from multiple anaerobic digesters.</title>
        <authorList>
            <person name="Campanaro S."/>
            <person name="Treu L."/>
            <person name="Rodriguez-R L.M."/>
            <person name="Kovalovszki A."/>
            <person name="Ziels R.M."/>
            <person name="Maus I."/>
            <person name="Zhu X."/>
            <person name="Kougias P.G."/>
            <person name="Basile A."/>
            <person name="Luo G."/>
            <person name="Schluter A."/>
            <person name="Konstantinidis K.T."/>
            <person name="Angelidaki I."/>
        </authorList>
    </citation>
    <scope>NUCLEOTIDE SEQUENCE [LARGE SCALE GENOMIC DNA]</scope>
    <source>
        <strain evidence="10">AS05jafATM_89</strain>
    </source>
</reference>
<dbReference type="SUPFAM" id="SSF54523">
    <property type="entry name" value="Pili subunits"/>
    <property type="match status" value="1"/>
</dbReference>
<dbReference type="Pfam" id="PF12019">
    <property type="entry name" value="GspH"/>
    <property type="match status" value="1"/>
</dbReference>
<evidence type="ECO:0000256" key="7">
    <source>
        <dbReference type="ARBA" id="ARBA00023136"/>
    </source>
</evidence>
<dbReference type="InterPro" id="IPR022346">
    <property type="entry name" value="T2SS_GspH"/>
</dbReference>
<comment type="caution">
    <text evidence="10">The sequence shown here is derived from an EMBL/GenBank/DDBJ whole genome shotgun (WGS) entry which is preliminary data.</text>
</comment>
<evidence type="ECO:0000256" key="8">
    <source>
        <dbReference type="SAM" id="Phobius"/>
    </source>
</evidence>
<dbReference type="InterPro" id="IPR045584">
    <property type="entry name" value="Pilin-like"/>
</dbReference>
<dbReference type="PROSITE" id="PS00409">
    <property type="entry name" value="PROKAR_NTER_METHYL"/>
    <property type="match status" value="1"/>
</dbReference>
<dbReference type="GO" id="GO:0015627">
    <property type="term" value="C:type II protein secretion system complex"/>
    <property type="evidence" value="ECO:0007669"/>
    <property type="project" value="InterPro"/>
</dbReference>
<evidence type="ECO:0000256" key="2">
    <source>
        <dbReference type="ARBA" id="ARBA00022475"/>
    </source>
</evidence>
<proteinExistence type="predicted"/>
<protein>
    <recommendedName>
        <fullName evidence="9">General secretion pathway GspH domain-containing protein</fullName>
    </recommendedName>
</protein>
<name>A0A832R951_9BACT</name>
<evidence type="ECO:0000313" key="11">
    <source>
        <dbReference type="Proteomes" id="UP000576550"/>
    </source>
</evidence>
<keyword evidence="3" id="KW-0488">Methylation</keyword>
<dbReference type="InterPro" id="IPR012902">
    <property type="entry name" value="N_methyl_site"/>
</dbReference>
<organism evidence="10 11">
    <name type="scientific">Candidatus Dojkabacteria bacterium</name>
    <dbReference type="NCBI Taxonomy" id="2099670"/>
    <lineage>
        <taxon>Bacteria</taxon>
        <taxon>Candidatus Dojkabacteria</taxon>
    </lineage>
</organism>
<dbReference type="Proteomes" id="UP000576550">
    <property type="component" value="Unassembled WGS sequence"/>
</dbReference>
<comment type="subcellular location">
    <subcellularLocation>
        <location evidence="1">Cell inner membrane</location>
        <topology evidence="1">Single-pass membrane protein</topology>
    </subcellularLocation>
</comment>
<keyword evidence="2" id="KW-1003">Cell membrane</keyword>
<dbReference type="EMBL" id="DUTP01000005">
    <property type="protein sequence ID" value="HHX99573.1"/>
    <property type="molecule type" value="Genomic_DNA"/>
</dbReference>
<evidence type="ECO:0000256" key="1">
    <source>
        <dbReference type="ARBA" id="ARBA00004377"/>
    </source>
</evidence>
<evidence type="ECO:0000256" key="3">
    <source>
        <dbReference type="ARBA" id="ARBA00022481"/>
    </source>
</evidence>
<keyword evidence="5 8" id="KW-0812">Transmembrane</keyword>
<keyword evidence="7 8" id="KW-0472">Membrane</keyword>
<evidence type="ECO:0000259" key="9">
    <source>
        <dbReference type="Pfam" id="PF12019"/>
    </source>
</evidence>
<sequence>MLKKHNKEKKLKGFSLLEIIVTVGILLLFSGIIFPFTITKIKRTQLQSYASEIAADIYFQQQEARNRNQPTGVFLESGQYTLFTGETYATATEKDKKELKKGTYLSSIMLNDGTSIRFEGSSFKPLTYGSFLLSNGRSSVKIEINQEGLVEYE</sequence>
<evidence type="ECO:0000256" key="6">
    <source>
        <dbReference type="ARBA" id="ARBA00022989"/>
    </source>
</evidence>
<dbReference type="GO" id="GO:0015628">
    <property type="term" value="P:protein secretion by the type II secretion system"/>
    <property type="evidence" value="ECO:0007669"/>
    <property type="project" value="InterPro"/>
</dbReference>
<gene>
    <name evidence="10" type="ORF">GX533_02780</name>
</gene>
<dbReference type="GO" id="GO:0005886">
    <property type="term" value="C:plasma membrane"/>
    <property type="evidence" value="ECO:0007669"/>
    <property type="project" value="UniProtKB-SubCell"/>
</dbReference>
<evidence type="ECO:0000256" key="5">
    <source>
        <dbReference type="ARBA" id="ARBA00022692"/>
    </source>
</evidence>
<keyword evidence="4" id="KW-0997">Cell inner membrane</keyword>
<evidence type="ECO:0000256" key="4">
    <source>
        <dbReference type="ARBA" id="ARBA00022519"/>
    </source>
</evidence>
<feature type="domain" description="General secretion pathway GspH" evidence="9">
    <location>
        <begin position="50"/>
        <end position="148"/>
    </location>
</feature>